<name>A0A6N7V448_9FIRM</name>
<protein>
    <submittedName>
        <fullName evidence="1">Uncharacterized protein</fullName>
    </submittedName>
</protein>
<dbReference type="AlphaFoldDB" id="A0A6N7V448"/>
<proteinExistence type="predicted"/>
<reference evidence="1 2" key="1">
    <citation type="submission" date="2019-08" db="EMBL/GenBank/DDBJ databases">
        <title>In-depth cultivation of the pig gut microbiome towards novel bacterial diversity and tailored functional studies.</title>
        <authorList>
            <person name="Wylensek D."/>
            <person name="Hitch T.C.A."/>
            <person name="Clavel T."/>
        </authorList>
    </citation>
    <scope>NUCLEOTIDE SEQUENCE [LARGE SCALE GENOMIC DNA]</scope>
    <source>
        <strain evidence="1 2">68-1-5</strain>
    </source>
</reference>
<sequence>MERSFKIRKEGVIVDLTDKEGTIQNQPIRGDLEGIKVEDGSLKRMAGVAFSITSKTTGES</sequence>
<dbReference type="EMBL" id="VULY01000038">
    <property type="protein sequence ID" value="MSR94927.1"/>
    <property type="molecule type" value="Genomic_DNA"/>
</dbReference>
<organism evidence="1 2">
    <name type="scientific">Suipraeoptans intestinalis</name>
    <dbReference type="NCBI Taxonomy" id="2606628"/>
    <lineage>
        <taxon>Bacteria</taxon>
        <taxon>Bacillati</taxon>
        <taxon>Bacillota</taxon>
        <taxon>Clostridia</taxon>
        <taxon>Lachnospirales</taxon>
        <taxon>Lachnospiraceae</taxon>
        <taxon>Suipraeoptans</taxon>
    </lineage>
</organism>
<gene>
    <name evidence="1" type="ORF">FYJ34_12250</name>
</gene>
<comment type="caution">
    <text evidence="1">The sequence shown here is derived from an EMBL/GenBank/DDBJ whole genome shotgun (WGS) entry which is preliminary data.</text>
</comment>
<keyword evidence="2" id="KW-1185">Reference proteome</keyword>
<evidence type="ECO:0000313" key="1">
    <source>
        <dbReference type="EMBL" id="MSR94927.1"/>
    </source>
</evidence>
<dbReference type="Proteomes" id="UP000434409">
    <property type="component" value="Unassembled WGS sequence"/>
</dbReference>
<feature type="non-terminal residue" evidence="1">
    <location>
        <position position="60"/>
    </location>
</feature>
<accession>A0A6N7V448</accession>
<evidence type="ECO:0000313" key="2">
    <source>
        <dbReference type="Proteomes" id="UP000434409"/>
    </source>
</evidence>